<sequence>MLSFTREELRKFVKSICLLIIFHNSPNSEISHNEEAPDTY</sequence>
<dbReference type="HOGENOM" id="CLU_3288475_0_0_9"/>
<comment type="caution">
    <text evidence="1">The sequence shown here is derived from an EMBL/GenBank/DDBJ whole genome shotgun (WGS) entry which is preliminary data.</text>
</comment>
<organism evidence="1 2">
    <name type="scientific">Desulfitobacterium hafniense DP7</name>
    <dbReference type="NCBI Taxonomy" id="537010"/>
    <lineage>
        <taxon>Bacteria</taxon>
        <taxon>Bacillati</taxon>
        <taxon>Bacillota</taxon>
        <taxon>Clostridia</taxon>
        <taxon>Eubacteriales</taxon>
        <taxon>Desulfitobacteriaceae</taxon>
        <taxon>Desulfitobacterium</taxon>
    </lineage>
</organism>
<proteinExistence type="predicted"/>
<dbReference type="AlphaFoldDB" id="G9XSZ7"/>
<gene>
    <name evidence="1" type="ORF">HMPREF0322_04103</name>
</gene>
<evidence type="ECO:0000313" key="2">
    <source>
        <dbReference type="Proteomes" id="UP000004416"/>
    </source>
</evidence>
<protein>
    <submittedName>
        <fullName evidence="1">Uncharacterized protein</fullName>
    </submittedName>
</protein>
<evidence type="ECO:0000313" key="1">
    <source>
        <dbReference type="EMBL" id="EHL05174.1"/>
    </source>
</evidence>
<reference evidence="1 2" key="1">
    <citation type="submission" date="2011-08" db="EMBL/GenBank/DDBJ databases">
        <authorList>
            <person name="Weinstock G."/>
            <person name="Sodergren E."/>
            <person name="Clifton S."/>
            <person name="Fulton L."/>
            <person name="Fulton B."/>
            <person name="Courtney L."/>
            <person name="Fronick C."/>
            <person name="Harrison M."/>
            <person name="Strong C."/>
            <person name="Farmer C."/>
            <person name="Delahaunty K."/>
            <person name="Markovic C."/>
            <person name="Hall O."/>
            <person name="Minx P."/>
            <person name="Tomlinson C."/>
            <person name="Mitreva M."/>
            <person name="Hou S."/>
            <person name="Chen J."/>
            <person name="Wollam A."/>
            <person name="Pepin K.H."/>
            <person name="Johnson M."/>
            <person name="Bhonagiri V."/>
            <person name="Zhang X."/>
            <person name="Suruliraj S."/>
            <person name="Warren W."/>
            <person name="Chinwalla A."/>
            <person name="Mardis E.R."/>
            <person name="Wilson R.K."/>
        </authorList>
    </citation>
    <scope>NUCLEOTIDE SEQUENCE [LARGE SCALE GENOMIC DNA]</scope>
    <source>
        <strain evidence="1 2">DP7</strain>
    </source>
</reference>
<accession>G9XSZ7</accession>
<name>G9XSZ7_DESHA</name>
<dbReference type="EMBL" id="AFZX01000106">
    <property type="protein sequence ID" value="EHL05174.1"/>
    <property type="molecule type" value="Genomic_DNA"/>
</dbReference>
<dbReference type="Proteomes" id="UP000004416">
    <property type="component" value="Unassembled WGS sequence"/>
</dbReference>